<keyword evidence="2 4" id="KW-0479">Metal-binding</keyword>
<evidence type="ECO:0000256" key="4">
    <source>
        <dbReference type="PROSITE-ProRule" id="PRU00433"/>
    </source>
</evidence>
<dbReference type="Proteomes" id="UP000290253">
    <property type="component" value="Unassembled WGS sequence"/>
</dbReference>
<evidence type="ECO:0000313" key="7">
    <source>
        <dbReference type="Proteomes" id="UP000290253"/>
    </source>
</evidence>
<dbReference type="SUPFAM" id="SSF46626">
    <property type="entry name" value="Cytochrome c"/>
    <property type="match status" value="1"/>
</dbReference>
<keyword evidence="7" id="KW-1185">Reference proteome</keyword>
<dbReference type="SUPFAM" id="SSF56524">
    <property type="entry name" value="Oxidoreductase molybdopterin-binding domain"/>
    <property type="match status" value="1"/>
</dbReference>
<dbReference type="InterPro" id="IPR036909">
    <property type="entry name" value="Cyt_c-like_dom_sf"/>
</dbReference>
<gene>
    <name evidence="6" type="ORF">ESZ00_03085</name>
</gene>
<dbReference type="OrthoDB" id="115451at2"/>
<feature type="domain" description="Cytochrome c" evidence="5">
    <location>
        <begin position="199"/>
        <end position="282"/>
    </location>
</feature>
<evidence type="ECO:0000259" key="5">
    <source>
        <dbReference type="PROSITE" id="PS51007"/>
    </source>
</evidence>
<comment type="caution">
    <text evidence="6">The sequence shown here is derived from an EMBL/GenBank/DDBJ whole genome shotgun (WGS) entry which is preliminary data.</text>
</comment>
<evidence type="ECO:0000256" key="1">
    <source>
        <dbReference type="ARBA" id="ARBA00022617"/>
    </source>
</evidence>
<sequence>MFLSRANIMLLLAVLLQPFSQQLELSPVSTSSSDLKVSGALPALPVDAVRFIRRSELEQLPMVSYRVTDDANFPRPVEIRGVPLEELLHALNVSSESVIVAAVCDDGYEAHYSPQYRHTHGPILVTQVNGKEIHGGTRASDDGAYGPYLVSHASFHPSYRVLGQDEEAQIPNGVVELRILKQKDVLAAIAPRGHVAPGSEVEQGYKLAGQYCFRCHNAGEYGGHKANVPWGQIANEAARDPKGFMLWVRNPQAVDPAAEMPPSADYSEAMLHAVMAYFQSFAAPMARRK</sequence>
<accession>A0A4Q1SHB4</accession>
<evidence type="ECO:0000313" key="6">
    <source>
        <dbReference type="EMBL" id="RXS96936.1"/>
    </source>
</evidence>
<keyword evidence="3 4" id="KW-0408">Iron</keyword>
<dbReference type="EMBL" id="SDMK01000001">
    <property type="protein sequence ID" value="RXS96936.1"/>
    <property type="molecule type" value="Genomic_DNA"/>
</dbReference>
<evidence type="ECO:0000256" key="3">
    <source>
        <dbReference type="ARBA" id="ARBA00023004"/>
    </source>
</evidence>
<name>A0A4Q1SHB4_9BACT</name>
<reference evidence="6 7" key="1">
    <citation type="journal article" date="2016" name="Int. J. Syst. Evol. Microbiol.">
        <title>Acidipila dinghuensis sp. nov., an acidobacterium isolated from forest soil.</title>
        <authorList>
            <person name="Jiang Y.W."/>
            <person name="Wang J."/>
            <person name="Chen M.H."/>
            <person name="Lv Y.Y."/>
            <person name="Qiu L.H."/>
        </authorList>
    </citation>
    <scope>NUCLEOTIDE SEQUENCE [LARGE SCALE GENOMIC DNA]</scope>
    <source>
        <strain evidence="6 7">DHOF10</strain>
    </source>
</reference>
<dbReference type="GO" id="GO:0009055">
    <property type="term" value="F:electron transfer activity"/>
    <property type="evidence" value="ECO:0007669"/>
    <property type="project" value="InterPro"/>
</dbReference>
<proteinExistence type="predicted"/>
<dbReference type="Gene3D" id="1.10.760.10">
    <property type="entry name" value="Cytochrome c-like domain"/>
    <property type="match status" value="1"/>
</dbReference>
<organism evidence="6 7">
    <name type="scientific">Silvibacterium dinghuense</name>
    <dbReference type="NCBI Taxonomy" id="1560006"/>
    <lineage>
        <taxon>Bacteria</taxon>
        <taxon>Pseudomonadati</taxon>
        <taxon>Acidobacteriota</taxon>
        <taxon>Terriglobia</taxon>
        <taxon>Terriglobales</taxon>
        <taxon>Acidobacteriaceae</taxon>
        <taxon>Silvibacterium</taxon>
    </lineage>
</organism>
<dbReference type="AlphaFoldDB" id="A0A4Q1SHB4"/>
<dbReference type="RefSeq" id="WP_129206718.1">
    <property type="nucleotide sequence ID" value="NZ_BMGU01000001.1"/>
</dbReference>
<keyword evidence="1 4" id="KW-0349">Heme</keyword>
<dbReference type="PROSITE" id="PS51007">
    <property type="entry name" value="CYTC"/>
    <property type="match status" value="1"/>
</dbReference>
<dbReference type="GO" id="GO:0046872">
    <property type="term" value="F:metal ion binding"/>
    <property type="evidence" value="ECO:0007669"/>
    <property type="project" value="UniProtKB-KW"/>
</dbReference>
<dbReference type="GO" id="GO:0020037">
    <property type="term" value="F:heme binding"/>
    <property type="evidence" value="ECO:0007669"/>
    <property type="project" value="InterPro"/>
</dbReference>
<dbReference type="InterPro" id="IPR036374">
    <property type="entry name" value="OxRdtase_Mopterin-bd_sf"/>
</dbReference>
<dbReference type="InterPro" id="IPR009056">
    <property type="entry name" value="Cyt_c-like_dom"/>
</dbReference>
<protein>
    <recommendedName>
        <fullName evidence="5">Cytochrome c domain-containing protein</fullName>
    </recommendedName>
</protein>
<evidence type="ECO:0000256" key="2">
    <source>
        <dbReference type="ARBA" id="ARBA00022723"/>
    </source>
</evidence>